<accession>A0A3P6QL60</accession>
<evidence type="ECO:0000313" key="1">
    <source>
        <dbReference type="EMBL" id="VDK41165.1"/>
    </source>
</evidence>
<reference evidence="1 2" key="1">
    <citation type="submission" date="2018-11" db="EMBL/GenBank/DDBJ databases">
        <authorList>
            <consortium name="Pathogen Informatics"/>
        </authorList>
    </citation>
    <scope>NUCLEOTIDE SEQUENCE [LARGE SCALE GENOMIC DNA]</scope>
</reference>
<sequence>MWNVIQAPPSIRLVVAHLQRHITVKRNRCAIHSRKMMPPPTIIIITTTAPKKGHLNDIIIALYCQ</sequence>
<protein>
    <submittedName>
        <fullName evidence="1">Uncharacterized protein</fullName>
    </submittedName>
</protein>
<dbReference type="Proteomes" id="UP000267096">
    <property type="component" value="Unassembled WGS sequence"/>
</dbReference>
<organism evidence="1 2">
    <name type="scientific">Anisakis simplex</name>
    <name type="common">Herring worm</name>
    <dbReference type="NCBI Taxonomy" id="6269"/>
    <lineage>
        <taxon>Eukaryota</taxon>
        <taxon>Metazoa</taxon>
        <taxon>Ecdysozoa</taxon>
        <taxon>Nematoda</taxon>
        <taxon>Chromadorea</taxon>
        <taxon>Rhabditida</taxon>
        <taxon>Spirurina</taxon>
        <taxon>Ascaridomorpha</taxon>
        <taxon>Ascaridoidea</taxon>
        <taxon>Anisakidae</taxon>
        <taxon>Anisakis</taxon>
        <taxon>Anisakis simplex complex</taxon>
    </lineage>
</organism>
<proteinExistence type="predicted"/>
<keyword evidence="2" id="KW-1185">Reference proteome</keyword>
<evidence type="ECO:0000313" key="2">
    <source>
        <dbReference type="Proteomes" id="UP000267096"/>
    </source>
</evidence>
<gene>
    <name evidence="1" type="ORF">ASIM_LOCUS9662</name>
</gene>
<dbReference type="EMBL" id="UYRR01030410">
    <property type="protein sequence ID" value="VDK41165.1"/>
    <property type="molecule type" value="Genomic_DNA"/>
</dbReference>
<name>A0A3P6QL60_ANISI</name>
<dbReference type="AlphaFoldDB" id="A0A3P6QL60"/>